<dbReference type="PANTHER" id="PTHR45228:SF8">
    <property type="entry name" value="TWO-COMPONENT RESPONSE REGULATOR-RELATED"/>
    <property type="match status" value="1"/>
</dbReference>
<feature type="domain" description="Response regulatory" evidence="2">
    <location>
        <begin position="8"/>
        <end position="123"/>
    </location>
</feature>
<dbReference type="Pfam" id="PF00072">
    <property type="entry name" value="Response_reg"/>
    <property type="match status" value="1"/>
</dbReference>
<evidence type="ECO:0000259" key="2">
    <source>
        <dbReference type="PROSITE" id="PS50110"/>
    </source>
</evidence>
<dbReference type="Pfam" id="PF13487">
    <property type="entry name" value="HD_5"/>
    <property type="match status" value="1"/>
</dbReference>
<dbReference type="InterPro" id="IPR011006">
    <property type="entry name" value="CheY-like_superfamily"/>
</dbReference>
<dbReference type="Gene3D" id="3.40.50.2300">
    <property type="match status" value="1"/>
</dbReference>
<keyword evidence="1" id="KW-0597">Phosphoprotein</keyword>
<dbReference type="SMART" id="SM00448">
    <property type="entry name" value="REC"/>
    <property type="match status" value="1"/>
</dbReference>
<feature type="modified residue" description="4-aspartylphosphate" evidence="1">
    <location>
        <position position="57"/>
    </location>
</feature>
<reference evidence="3" key="1">
    <citation type="journal article" date="2020" name="mSystems">
        <title>Genome- and Community-Level Interaction Insights into Carbon Utilization and Element Cycling Functions of Hydrothermarchaeota in Hydrothermal Sediment.</title>
        <authorList>
            <person name="Zhou Z."/>
            <person name="Liu Y."/>
            <person name="Xu W."/>
            <person name="Pan J."/>
            <person name="Luo Z.H."/>
            <person name="Li M."/>
        </authorList>
    </citation>
    <scope>NUCLEOTIDE SEQUENCE [LARGE SCALE GENOMIC DNA]</scope>
    <source>
        <strain evidence="3">HyVt-19</strain>
    </source>
</reference>
<gene>
    <name evidence="3" type="ORF">ENG14_07280</name>
</gene>
<dbReference type="EMBL" id="DQZW01000344">
    <property type="protein sequence ID" value="HDL90690.1"/>
    <property type="molecule type" value="Genomic_DNA"/>
</dbReference>
<dbReference type="CDD" id="cd17569">
    <property type="entry name" value="REC_HupR-like"/>
    <property type="match status" value="1"/>
</dbReference>
<accession>A0A7C0WVT6</accession>
<evidence type="ECO:0000313" key="3">
    <source>
        <dbReference type="EMBL" id="HDL90690.1"/>
    </source>
</evidence>
<protein>
    <submittedName>
        <fullName evidence="3">Response regulator</fullName>
    </submittedName>
</protein>
<sequence>MSVSSKAKILFVDDEPKVLMAIKRVLHKHFSVDTAESGKEGLEKIKSRGPYAVVVADLRMPIMDGIQFLTRVKEIAPDTVRIMLTGYADLDTAIEAVNCGNVFRFLTKPCPNETLINALKDGVRQYNLIIAERELLEKTLRGCVALLTDLLFLSNMEASGRANRATKFAVLIAQELGIKKLWKVETAGMLSQLGCLLLPEETILRFYKGEPLEGEEKQIMEIHPSVTARLINKIPRMDEIARIIAYQEKHYDGSGHPTDEIKGDDIPLEARILKVALDLELLLGKGHSAPEAYAIMMGRKGVYDPKVLTACGKVVEFLTNYEQREVLVEELQEGMITAANVLSRDGRLLLKQGHELNKVFIQRLRNFASTVGIVEPIAVFVSKSVKI</sequence>
<dbReference type="Proteomes" id="UP000886355">
    <property type="component" value="Unassembled WGS sequence"/>
</dbReference>
<dbReference type="PROSITE" id="PS50110">
    <property type="entry name" value="RESPONSE_REGULATORY"/>
    <property type="match status" value="1"/>
</dbReference>
<evidence type="ECO:0000256" key="1">
    <source>
        <dbReference type="PROSITE-ProRule" id="PRU00169"/>
    </source>
</evidence>
<proteinExistence type="predicted"/>
<dbReference type="GO" id="GO:0000160">
    <property type="term" value="P:phosphorelay signal transduction system"/>
    <property type="evidence" value="ECO:0007669"/>
    <property type="project" value="InterPro"/>
</dbReference>
<dbReference type="InterPro" id="IPR052020">
    <property type="entry name" value="Cyclic_di-GMP/3'3'-cGAMP_PDE"/>
</dbReference>
<name>A0A7C0WVT6_9BACT</name>
<organism evidence="3">
    <name type="scientific">Thermodesulforhabdus norvegica</name>
    <dbReference type="NCBI Taxonomy" id="39841"/>
    <lineage>
        <taxon>Bacteria</taxon>
        <taxon>Pseudomonadati</taxon>
        <taxon>Thermodesulfobacteriota</taxon>
        <taxon>Syntrophobacteria</taxon>
        <taxon>Syntrophobacterales</taxon>
        <taxon>Thermodesulforhabdaceae</taxon>
        <taxon>Thermodesulforhabdus</taxon>
    </lineage>
</organism>
<comment type="caution">
    <text evidence="3">The sequence shown here is derived from an EMBL/GenBank/DDBJ whole genome shotgun (WGS) entry which is preliminary data.</text>
</comment>
<dbReference type="Gene3D" id="1.10.3210.10">
    <property type="entry name" value="Hypothetical protein af1432"/>
    <property type="match status" value="1"/>
</dbReference>
<dbReference type="PANTHER" id="PTHR45228">
    <property type="entry name" value="CYCLIC DI-GMP PHOSPHODIESTERASE TM_0186-RELATED"/>
    <property type="match status" value="1"/>
</dbReference>
<dbReference type="SUPFAM" id="SSF52172">
    <property type="entry name" value="CheY-like"/>
    <property type="match status" value="1"/>
</dbReference>
<dbReference type="InterPro" id="IPR003607">
    <property type="entry name" value="HD/PDEase_dom"/>
</dbReference>
<dbReference type="CDD" id="cd00077">
    <property type="entry name" value="HDc"/>
    <property type="match status" value="1"/>
</dbReference>
<dbReference type="AlphaFoldDB" id="A0A7C0WVT6"/>
<dbReference type="InterPro" id="IPR001789">
    <property type="entry name" value="Sig_transdc_resp-reg_receiver"/>
</dbReference>